<comment type="caution">
    <text evidence="10">The sequence shown here is derived from an EMBL/GenBank/DDBJ whole genome shotgun (WGS) entry which is preliminary data.</text>
</comment>
<comment type="similarity">
    <text evidence="8">Belongs to the methyltransferase superfamily.</text>
</comment>
<evidence type="ECO:0000256" key="8">
    <source>
        <dbReference type="HAMAP-Rule" id="MF_00835"/>
    </source>
</evidence>
<feature type="domain" description="Methyltransferase type 11" evidence="9">
    <location>
        <begin position="49"/>
        <end position="140"/>
    </location>
</feature>
<comment type="pathway">
    <text evidence="2 8">Cofactor biosynthesis; biotin biosynthesis.</text>
</comment>
<dbReference type="Pfam" id="PF08241">
    <property type="entry name" value="Methyltransf_11"/>
    <property type="match status" value="1"/>
</dbReference>
<dbReference type="CDD" id="cd02440">
    <property type="entry name" value="AdoMet_MTases"/>
    <property type="match status" value="1"/>
</dbReference>
<accession>A0A2U1TMJ2</accession>
<dbReference type="EMBL" id="QDKJ01000013">
    <property type="protein sequence ID" value="PWC10618.1"/>
    <property type="molecule type" value="Genomic_DNA"/>
</dbReference>
<evidence type="ECO:0000256" key="7">
    <source>
        <dbReference type="ARBA" id="ARBA00022756"/>
    </source>
</evidence>
<dbReference type="GO" id="GO:0008757">
    <property type="term" value="F:S-adenosylmethionine-dependent methyltransferase activity"/>
    <property type="evidence" value="ECO:0007669"/>
    <property type="project" value="InterPro"/>
</dbReference>
<dbReference type="SUPFAM" id="SSF53335">
    <property type="entry name" value="S-adenosyl-L-methionine-dependent methyltransferases"/>
    <property type="match status" value="1"/>
</dbReference>
<keyword evidence="11" id="KW-1185">Reference proteome</keyword>
<dbReference type="GO" id="GO:0010340">
    <property type="term" value="F:carboxyl-O-methyltransferase activity"/>
    <property type="evidence" value="ECO:0007669"/>
    <property type="project" value="UniProtKB-UniRule"/>
</dbReference>
<keyword evidence="7 8" id="KW-0093">Biotin biosynthesis</keyword>
<evidence type="ECO:0000256" key="1">
    <source>
        <dbReference type="ARBA" id="ARBA00000852"/>
    </source>
</evidence>
<proteinExistence type="inferred from homology"/>
<dbReference type="Proteomes" id="UP000245138">
    <property type="component" value="Unassembled WGS sequence"/>
</dbReference>
<evidence type="ECO:0000256" key="2">
    <source>
        <dbReference type="ARBA" id="ARBA00004746"/>
    </source>
</evidence>
<dbReference type="InterPro" id="IPR011814">
    <property type="entry name" value="BioC"/>
</dbReference>
<protein>
    <recommendedName>
        <fullName evidence="3 8">Malonyl-[acyl-carrier protein] O-methyltransferase</fullName>
        <shortName evidence="8">Malonyl-ACP O-methyltransferase</shortName>
        <ecNumber evidence="3 8">2.1.1.197</ecNumber>
    </recommendedName>
    <alternativeName>
        <fullName evidence="8">Biotin synthesis protein BioC</fullName>
    </alternativeName>
</protein>
<evidence type="ECO:0000256" key="3">
    <source>
        <dbReference type="ARBA" id="ARBA00012327"/>
    </source>
</evidence>
<dbReference type="UniPathway" id="UPA00078"/>
<dbReference type="AlphaFoldDB" id="A0A2U1TMJ2"/>
<dbReference type="InterPro" id="IPR013216">
    <property type="entry name" value="Methyltransf_11"/>
</dbReference>
<keyword evidence="4 8" id="KW-0489">Methyltransferase</keyword>
<organism evidence="10 11">
    <name type="scientific">Brenneria roseae subsp. americana</name>
    <dbReference type="NCBI Taxonomy" id="1508507"/>
    <lineage>
        <taxon>Bacteria</taxon>
        <taxon>Pseudomonadati</taxon>
        <taxon>Pseudomonadota</taxon>
        <taxon>Gammaproteobacteria</taxon>
        <taxon>Enterobacterales</taxon>
        <taxon>Pectobacteriaceae</taxon>
        <taxon>Brenneria</taxon>
    </lineage>
</organism>
<dbReference type="GO" id="GO:0032259">
    <property type="term" value="P:methylation"/>
    <property type="evidence" value="ECO:0007669"/>
    <property type="project" value="UniProtKB-KW"/>
</dbReference>
<keyword evidence="6 8" id="KW-0949">S-adenosyl-L-methionine</keyword>
<dbReference type="Gene3D" id="3.40.50.150">
    <property type="entry name" value="Vaccinia Virus protein VP39"/>
    <property type="match status" value="1"/>
</dbReference>
<reference evidence="10 11" key="1">
    <citation type="submission" date="2018-04" db="EMBL/GenBank/DDBJ databases">
        <title>Brenneria corticis sp.nov.</title>
        <authorList>
            <person name="Li Y."/>
        </authorList>
    </citation>
    <scope>NUCLEOTIDE SEQUENCE [LARGE SCALE GENOMIC DNA]</scope>
    <source>
        <strain evidence="10 11">LMG 27715</strain>
    </source>
</reference>
<dbReference type="GO" id="GO:0102130">
    <property type="term" value="F:malonyl-CoA methyltransferase activity"/>
    <property type="evidence" value="ECO:0007669"/>
    <property type="project" value="UniProtKB-EC"/>
</dbReference>
<evidence type="ECO:0000259" key="9">
    <source>
        <dbReference type="Pfam" id="PF08241"/>
    </source>
</evidence>
<comment type="catalytic activity">
    <reaction evidence="1 8">
        <text>malonyl-[ACP] + S-adenosyl-L-methionine = malonyl-[ACP] methyl ester + S-adenosyl-L-homocysteine</text>
        <dbReference type="Rhea" id="RHEA:17105"/>
        <dbReference type="Rhea" id="RHEA-COMP:9623"/>
        <dbReference type="Rhea" id="RHEA-COMP:9954"/>
        <dbReference type="ChEBI" id="CHEBI:57856"/>
        <dbReference type="ChEBI" id="CHEBI:59789"/>
        <dbReference type="ChEBI" id="CHEBI:78449"/>
        <dbReference type="ChEBI" id="CHEBI:78845"/>
        <dbReference type="EC" id="2.1.1.197"/>
    </reaction>
</comment>
<evidence type="ECO:0000256" key="4">
    <source>
        <dbReference type="ARBA" id="ARBA00022603"/>
    </source>
</evidence>
<comment type="function">
    <text evidence="8">Converts the free carboxyl group of a malonyl-thioester to its methyl ester by transfer of a methyl group from S-adenosyl-L-methionine (SAM). It allows to synthesize pimeloyl-ACP via the fatty acid synthetic pathway.</text>
</comment>
<dbReference type="PANTHER" id="PTHR43591">
    <property type="entry name" value="METHYLTRANSFERASE"/>
    <property type="match status" value="1"/>
</dbReference>
<dbReference type="EC" id="2.1.1.197" evidence="3 8"/>
<evidence type="ECO:0000313" key="11">
    <source>
        <dbReference type="Proteomes" id="UP000245138"/>
    </source>
</evidence>
<dbReference type="NCBIfam" id="TIGR02072">
    <property type="entry name" value="BioC"/>
    <property type="match status" value="1"/>
</dbReference>
<evidence type="ECO:0000256" key="6">
    <source>
        <dbReference type="ARBA" id="ARBA00022691"/>
    </source>
</evidence>
<gene>
    <name evidence="8 10" type="primary">bioC</name>
    <name evidence="10" type="ORF">B4923_15975</name>
</gene>
<evidence type="ECO:0000256" key="5">
    <source>
        <dbReference type="ARBA" id="ARBA00022679"/>
    </source>
</evidence>
<sequence>MFADTCHKQAIAQAFGRAAASYDRFAELQRTSGERLLDLIPPHGGTRVLDAGCGTGYFSRYWQQQGKRVTALDLSPAMLSHASRHQAAERYVQGDIEHLPLEDGCVDISYSNLAVQWCDDLPRALAELYRVTRSEGIIAFSTLAEGSLSELSHAWTQLDGTRRVNHFLSAGAIEAACQPYRYQLRQERITCYFPDVLTLMKSLKGIGATWLHQGRAPGLLSRSRLNGLSSVYPRCSEGYPLSYQLIYGVIYRD</sequence>
<dbReference type="RefSeq" id="WP_109055364.1">
    <property type="nucleotide sequence ID" value="NZ_QDKJ01000013.1"/>
</dbReference>
<dbReference type="GO" id="GO:0009102">
    <property type="term" value="P:biotin biosynthetic process"/>
    <property type="evidence" value="ECO:0007669"/>
    <property type="project" value="UniProtKB-UniRule"/>
</dbReference>
<dbReference type="InterPro" id="IPR029063">
    <property type="entry name" value="SAM-dependent_MTases_sf"/>
</dbReference>
<evidence type="ECO:0000313" key="10">
    <source>
        <dbReference type="EMBL" id="PWC10618.1"/>
    </source>
</evidence>
<name>A0A2U1TMJ2_9GAMM</name>
<keyword evidence="5 8" id="KW-0808">Transferase</keyword>
<dbReference type="HAMAP" id="MF_00835">
    <property type="entry name" value="BioC"/>
    <property type="match status" value="1"/>
</dbReference>
<dbReference type="OrthoDB" id="9760689at2"/>